<proteinExistence type="inferred from homology"/>
<dbReference type="InterPro" id="IPR016024">
    <property type="entry name" value="ARM-type_fold"/>
</dbReference>
<evidence type="ECO:0000313" key="5">
    <source>
        <dbReference type="RefSeq" id="XP_022253725.1"/>
    </source>
</evidence>
<dbReference type="GeneID" id="106469489"/>
<gene>
    <name evidence="5" type="primary">LOC106469489</name>
</gene>
<keyword evidence="4" id="KW-1185">Reference proteome</keyword>
<reference evidence="5" key="1">
    <citation type="submission" date="2025-08" db="UniProtKB">
        <authorList>
            <consortium name="RefSeq"/>
        </authorList>
    </citation>
    <scope>IDENTIFICATION</scope>
    <source>
        <tissue evidence="5">Muscle</tissue>
    </source>
</reference>
<evidence type="ECO:0000256" key="1">
    <source>
        <dbReference type="ARBA" id="ARBA00038349"/>
    </source>
</evidence>
<dbReference type="Gene3D" id="1.10.510.10">
    <property type="entry name" value="Transferase(Phosphotransferase) domain 1"/>
    <property type="match status" value="1"/>
</dbReference>
<sequence>MPIEIRYGLLQLTEGLSFLHYSCKLIHRNICPQSVIINKRGTWKLAGLEFTEKCDDTSTMNSVPCQPFTSKLPKMAQPDLDFTAPEVQMSSTCSPYSDMFSLGLLVCSIMNNGRSLIEANLSSSTYSKQLDLLEQNLHDILDRVPYHLQEPLQSLLNIDPRRRPNAQNFSMIKYFNDPSIHALQYLDVIQMKDSTHKSHFYHSLKGALPNIPRKLWYQHVLPSLQSELQSPEVLAAALQPLMFIIEESTADEYQTLILPMFRSVFGMPKSVQATVTLLENLDIIMRKTPKTDIKTDVLPMMYTAFDSTTPQIQSAALYALAQVADFLEENAVRKMILPRTKQVFDSHSGTKVQANALICIEKVIDKLEKTDILDEVLPMLNKARLQDPTILMPVVRIYKHMLGDKRYGLTVNHLASKVMPTLIPVVVSPGLNLNQFNCLVELLQEMLNYVGKSQKNKLKLEKLSMASMENHNIEQTTGYPHRPPCLRLESRRTSISMDDVIRQTCSSTSSSPDSNLLRVQATLPGRRHSDNTIQPPRILVAPSSPENSLSRGPSAGNVQMRRHSSANPQDIKFQVITPKPISTASLGIDYFASGRGARRYSATALYNTVGGAGLSPAGSSTSLLKQLGSGVQQLFSSK</sequence>
<dbReference type="InterPro" id="IPR000719">
    <property type="entry name" value="Prot_kinase_dom"/>
</dbReference>
<dbReference type="RefSeq" id="XP_022253725.1">
    <property type="nucleotide sequence ID" value="XM_022398017.1"/>
</dbReference>
<comment type="similarity">
    <text evidence="1">Belongs to the protein kinase superfamily.</text>
</comment>
<feature type="region of interest" description="Disordered" evidence="2">
    <location>
        <begin position="523"/>
        <end position="569"/>
    </location>
</feature>
<evidence type="ECO:0000313" key="4">
    <source>
        <dbReference type="Proteomes" id="UP000694941"/>
    </source>
</evidence>
<evidence type="ECO:0000256" key="2">
    <source>
        <dbReference type="SAM" id="MobiDB-lite"/>
    </source>
</evidence>
<accession>A0ABM1TCW9</accession>
<dbReference type="PROSITE" id="PS50011">
    <property type="entry name" value="PROTEIN_KINASE_DOM"/>
    <property type="match status" value="1"/>
</dbReference>
<dbReference type="PANTHER" id="PTHR12984:SF16">
    <property type="entry name" value="BLACK MATCH, ISOFORM H"/>
    <property type="match status" value="1"/>
</dbReference>
<organism evidence="4 5">
    <name type="scientific">Limulus polyphemus</name>
    <name type="common">Atlantic horseshoe crab</name>
    <dbReference type="NCBI Taxonomy" id="6850"/>
    <lineage>
        <taxon>Eukaryota</taxon>
        <taxon>Metazoa</taxon>
        <taxon>Ecdysozoa</taxon>
        <taxon>Arthropoda</taxon>
        <taxon>Chelicerata</taxon>
        <taxon>Merostomata</taxon>
        <taxon>Xiphosura</taxon>
        <taxon>Limulidae</taxon>
        <taxon>Limulus</taxon>
    </lineage>
</organism>
<dbReference type="Proteomes" id="UP000694941">
    <property type="component" value="Unplaced"/>
</dbReference>
<evidence type="ECO:0000259" key="3">
    <source>
        <dbReference type="PROSITE" id="PS50011"/>
    </source>
</evidence>
<dbReference type="InterPro" id="IPR011009">
    <property type="entry name" value="Kinase-like_dom_sf"/>
</dbReference>
<protein>
    <submittedName>
        <fullName evidence="5">SCY1-like protein 2</fullName>
    </submittedName>
</protein>
<dbReference type="SUPFAM" id="SSF56112">
    <property type="entry name" value="Protein kinase-like (PK-like)"/>
    <property type="match status" value="1"/>
</dbReference>
<dbReference type="PANTHER" id="PTHR12984">
    <property type="entry name" value="SCY1-RELATED S/T PROTEIN KINASE-LIKE"/>
    <property type="match status" value="1"/>
</dbReference>
<dbReference type="Gene3D" id="1.25.10.10">
    <property type="entry name" value="Leucine-rich Repeat Variant"/>
    <property type="match status" value="1"/>
</dbReference>
<dbReference type="InterPro" id="IPR051177">
    <property type="entry name" value="CIK-Related_Protein"/>
</dbReference>
<dbReference type="SUPFAM" id="SSF48371">
    <property type="entry name" value="ARM repeat"/>
    <property type="match status" value="1"/>
</dbReference>
<dbReference type="InterPro" id="IPR011989">
    <property type="entry name" value="ARM-like"/>
</dbReference>
<name>A0ABM1TCW9_LIMPO</name>
<dbReference type="Pfam" id="PF00069">
    <property type="entry name" value="Pkinase"/>
    <property type="match status" value="1"/>
</dbReference>
<feature type="domain" description="Protein kinase" evidence="3">
    <location>
        <begin position="1"/>
        <end position="175"/>
    </location>
</feature>